<dbReference type="Gene3D" id="2.40.170.20">
    <property type="entry name" value="TonB-dependent receptor, beta-barrel domain"/>
    <property type="match status" value="1"/>
</dbReference>
<keyword evidence="7 16" id="KW-0732">Signal</keyword>
<dbReference type="Proteomes" id="UP000064912">
    <property type="component" value="Plasmid Plasmid2"/>
</dbReference>
<dbReference type="EMBL" id="AP014802">
    <property type="protein sequence ID" value="BAQ71579.1"/>
    <property type="molecule type" value="Genomic_DNA"/>
</dbReference>
<evidence type="ECO:0000256" key="3">
    <source>
        <dbReference type="ARBA" id="ARBA00022448"/>
    </source>
</evidence>
<keyword evidence="8" id="KW-0408">Iron</keyword>
<keyword evidence="6 14" id="KW-0812">Transmembrane</keyword>
<gene>
    <name evidence="19" type="ORF">NHU_04466</name>
</gene>
<keyword evidence="10 15" id="KW-0798">TonB box</keyword>
<organism evidence="19 20">
    <name type="scientific">Rhodovulum sulfidophilum</name>
    <name type="common">Rhodobacter sulfidophilus</name>
    <dbReference type="NCBI Taxonomy" id="35806"/>
    <lineage>
        <taxon>Bacteria</taxon>
        <taxon>Pseudomonadati</taxon>
        <taxon>Pseudomonadota</taxon>
        <taxon>Alphaproteobacteria</taxon>
        <taxon>Rhodobacterales</taxon>
        <taxon>Paracoccaceae</taxon>
        <taxon>Rhodovulum</taxon>
    </lineage>
</organism>
<evidence type="ECO:0000259" key="18">
    <source>
        <dbReference type="Pfam" id="PF07715"/>
    </source>
</evidence>
<dbReference type="Gene3D" id="2.170.130.10">
    <property type="entry name" value="TonB-dependent receptor, plug domain"/>
    <property type="match status" value="1"/>
</dbReference>
<feature type="signal peptide" evidence="16">
    <location>
        <begin position="1"/>
        <end position="26"/>
    </location>
</feature>
<evidence type="ECO:0000256" key="7">
    <source>
        <dbReference type="ARBA" id="ARBA00022729"/>
    </source>
</evidence>
<dbReference type="GO" id="GO:0015344">
    <property type="term" value="F:siderophore uptake transmembrane transporter activity"/>
    <property type="evidence" value="ECO:0007669"/>
    <property type="project" value="TreeGrafter"/>
</dbReference>
<dbReference type="SUPFAM" id="SSF56935">
    <property type="entry name" value="Porins"/>
    <property type="match status" value="1"/>
</dbReference>
<dbReference type="InterPro" id="IPR010105">
    <property type="entry name" value="TonB_sidphr_rcpt"/>
</dbReference>
<name>A0A0D6B9V6_RHOSU</name>
<feature type="domain" description="TonB-dependent receptor-like beta-barrel" evidence="17">
    <location>
        <begin position="246"/>
        <end position="685"/>
    </location>
</feature>
<keyword evidence="4 14" id="KW-1134">Transmembrane beta strand</keyword>
<dbReference type="InterPro" id="IPR037066">
    <property type="entry name" value="Plug_dom_sf"/>
</dbReference>
<evidence type="ECO:0000256" key="1">
    <source>
        <dbReference type="ARBA" id="ARBA00004571"/>
    </source>
</evidence>
<keyword evidence="5" id="KW-0410">Iron transport</keyword>
<accession>A0A0D6B9V6</accession>
<dbReference type="GO" id="GO:0038023">
    <property type="term" value="F:signaling receptor activity"/>
    <property type="evidence" value="ECO:0007669"/>
    <property type="project" value="InterPro"/>
</dbReference>
<dbReference type="PATRIC" id="fig|35806.4.peg.4575"/>
<keyword evidence="3 14" id="KW-0813">Transport</keyword>
<comment type="subcellular location">
    <subcellularLocation>
        <location evidence="1 14">Cell outer membrane</location>
        <topology evidence="1 14">Multi-pass membrane protein</topology>
    </subcellularLocation>
</comment>
<dbReference type="CDD" id="cd01347">
    <property type="entry name" value="ligand_gated_channel"/>
    <property type="match status" value="1"/>
</dbReference>
<keyword evidence="11 14" id="KW-0472">Membrane</keyword>
<dbReference type="PROSITE" id="PS52016">
    <property type="entry name" value="TONB_DEPENDENT_REC_3"/>
    <property type="match status" value="1"/>
</dbReference>
<protein>
    <submittedName>
        <fullName evidence="19">Hydroxamate-type ferrisiderophore receptor</fullName>
    </submittedName>
</protein>
<evidence type="ECO:0000256" key="14">
    <source>
        <dbReference type="PROSITE-ProRule" id="PRU01360"/>
    </source>
</evidence>
<sequence length="716" mass="77572">MDRGTLGRTTAALAAALGTAATAAAAAAQDDAYALEAIVLQADVADTSSSYALPDMRSATKTDTPVVETPQALTVLTRKQFDDQNTQTVGQALRYTSGVLSEIDASTRYDSVFLRGFGGFGISSQFVSSLDGLRLPRGQAFAQPAVDPFLLDRVDVLKGPSALLYGPSSPGGLVNMVSRAPDGSTGGEARLEYGTHDRVQAGFEQHGTLDEAGTLQYSLTAIGRSANTRYRDVDEERYAIAPVLVWQPSADTRLTFGGYWQDDPEGGYFNSIYPKGAAPAAYARYLDRDFNIGDPDFDSFERTQWALNAGLEHAFSADLTLRSKLRYGRIDADMKGLQMGAPLDASGMLARNALISDETARALNWDTNLEYRFQTGAVSHRLLAGADLLWNDSDWQYSYTSAAPLDVTDPVYGGVSGPFTTMTDSHQTTRQAGIYLTDQLSFGRFRAVLGLRHDRIETDNLNRLSGTTTEQSSDNTSYRAALLYLFDNGAAPYVSYSTSLEPTSGVDATGNPFVPTESEQWELGIKYQPPGMDALFTMAAFSIDQTNVQTPGDVPGYFIQTGKIRSRGVEFEGRGKLTERLELIGALTLLDTEVRASSNAAIIGNRPQAVPDYFGSLWLNRSFGGRLDGLELGGGVRFVGSSYGDDANSLKSGSYTLADLAIRYDLGARNPSLAGLEATVNVRNLFDETYYSSCSYDYFCQYGEGRIVTVGLRKTW</sequence>
<dbReference type="InterPro" id="IPR039426">
    <property type="entry name" value="TonB-dep_rcpt-like"/>
</dbReference>
<dbReference type="InterPro" id="IPR036942">
    <property type="entry name" value="Beta-barrel_TonB_sf"/>
</dbReference>
<reference evidence="19 20" key="1">
    <citation type="submission" date="2015-02" db="EMBL/GenBank/DDBJ databases">
        <title>Genome sequene of Rhodovulum sulfidophilum DSM 2351.</title>
        <authorList>
            <person name="Nagao N."/>
        </authorList>
    </citation>
    <scope>NUCLEOTIDE SEQUENCE [LARGE SCALE GENOMIC DNA]</scope>
    <source>
        <strain evidence="19 20">DSM 2351</strain>
        <plasmid evidence="20">Plasmid Plasmid2 DNA</plasmid>
    </source>
</reference>
<evidence type="ECO:0000313" key="20">
    <source>
        <dbReference type="Proteomes" id="UP000064912"/>
    </source>
</evidence>
<comment type="similarity">
    <text evidence="2 14 15">Belongs to the TonB-dependent receptor family.</text>
</comment>
<evidence type="ECO:0000256" key="11">
    <source>
        <dbReference type="ARBA" id="ARBA00023136"/>
    </source>
</evidence>
<evidence type="ECO:0000256" key="12">
    <source>
        <dbReference type="ARBA" id="ARBA00023170"/>
    </source>
</evidence>
<dbReference type="GO" id="GO:0009279">
    <property type="term" value="C:cell outer membrane"/>
    <property type="evidence" value="ECO:0007669"/>
    <property type="project" value="UniProtKB-SubCell"/>
</dbReference>
<evidence type="ECO:0000256" key="16">
    <source>
        <dbReference type="SAM" id="SignalP"/>
    </source>
</evidence>
<evidence type="ECO:0000313" key="19">
    <source>
        <dbReference type="EMBL" id="BAQ71579.1"/>
    </source>
</evidence>
<evidence type="ECO:0000256" key="8">
    <source>
        <dbReference type="ARBA" id="ARBA00023004"/>
    </source>
</evidence>
<evidence type="ECO:0000256" key="5">
    <source>
        <dbReference type="ARBA" id="ARBA00022496"/>
    </source>
</evidence>
<evidence type="ECO:0000256" key="6">
    <source>
        <dbReference type="ARBA" id="ARBA00022692"/>
    </source>
</evidence>
<dbReference type="InterPro" id="IPR012910">
    <property type="entry name" value="Plug_dom"/>
</dbReference>
<evidence type="ECO:0000256" key="10">
    <source>
        <dbReference type="ARBA" id="ARBA00023077"/>
    </source>
</evidence>
<keyword evidence="19" id="KW-0614">Plasmid</keyword>
<evidence type="ECO:0000256" key="13">
    <source>
        <dbReference type="ARBA" id="ARBA00023237"/>
    </source>
</evidence>
<dbReference type="KEGG" id="rsu:NHU_04466"/>
<dbReference type="NCBIfam" id="TIGR01783">
    <property type="entry name" value="TonB-siderophor"/>
    <property type="match status" value="1"/>
</dbReference>
<geneLocation type="plasmid" evidence="20">
    <name>Plasmid2 DNA</name>
</geneLocation>
<keyword evidence="12 19" id="KW-0675">Receptor</keyword>
<dbReference type="Pfam" id="PF00593">
    <property type="entry name" value="TonB_dep_Rec_b-barrel"/>
    <property type="match status" value="1"/>
</dbReference>
<evidence type="ECO:0000256" key="2">
    <source>
        <dbReference type="ARBA" id="ARBA00009810"/>
    </source>
</evidence>
<dbReference type="AlphaFoldDB" id="A0A0D6B9V6"/>
<keyword evidence="9" id="KW-0406">Ion transport</keyword>
<dbReference type="PANTHER" id="PTHR32552:SF68">
    <property type="entry name" value="FERRICHROME OUTER MEMBRANE TRANSPORTER_PHAGE RECEPTOR"/>
    <property type="match status" value="1"/>
</dbReference>
<dbReference type="PANTHER" id="PTHR32552">
    <property type="entry name" value="FERRICHROME IRON RECEPTOR-RELATED"/>
    <property type="match status" value="1"/>
</dbReference>
<dbReference type="InterPro" id="IPR000531">
    <property type="entry name" value="Beta-barrel_TonB"/>
</dbReference>
<evidence type="ECO:0000259" key="17">
    <source>
        <dbReference type="Pfam" id="PF00593"/>
    </source>
</evidence>
<evidence type="ECO:0000256" key="4">
    <source>
        <dbReference type="ARBA" id="ARBA00022452"/>
    </source>
</evidence>
<feature type="domain" description="TonB-dependent receptor plug" evidence="18">
    <location>
        <begin position="66"/>
        <end position="172"/>
    </location>
</feature>
<evidence type="ECO:0000256" key="9">
    <source>
        <dbReference type="ARBA" id="ARBA00023065"/>
    </source>
</evidence>
<keyword evidence="13 14" id="KW-0998">Cell outer membrane</keyword>
<feature type="chain" id="PRO_5002301019" evidence="16">
    <location>
        <begin position="27"/>
        <end position="716"/>
    </location>
</feature>
<evidence type="ECO:0000256" key="15">
    <source>
        <dbReference type="RuleBase" id="RU003357"/>
    </source>
</evidence>
<dbReference type="GO" id="GO:0015891">
    <property type="term" value="P:siderophore transport"/>
    <property type="evidence" value="ECO:0007669"/>
    <property type="project" value="InterPro"/>
</dbReference>
<dbReference type="Pfam" id="PF07715">
    <property type="entry name" value="Plug"/>
    <property type="match status" value="1"/>
</dbReference>
<proteinExistence type="inferred from homology"/>